<keyword evidence="6" id="KW-1133">Transmembrane helix</keyword>
<evidence type="ECO:0000256" key="4">
    <source>
        <dbReference type="ARBA" id="ARBA00023170"/>
    </source>
</evidence>
<evidence type="ECO:0000256" key="5">
    <source>
        <dbReference type="ARBA" id="ARBA00023224"/>
    </source>
</evidence>
<dbReference type="InterPro" id="IPR001681">
    <property type="entry name" value="Neurokn_rcpt"/>
</dbReference>
<feature type="transmembrane region" description="Helical" evidence="6">
    <location>
        <begin position="12"/>
        <end position="34"/>
    </location>
</feature>
<dbReference type="Proteomes" id="UP001054945">
    <property type="component" value="Unassembled WGS sequence"/>
</dbReference>
<dbReference type="PANTHER" id="PTHR46925:SF2">
    <property type="entry name" value="G-PROTEIN COUPLED RECEPTOR TKR-1-RELATED"/>
    <property type="match status" value="1"/>
</dbReference>
<reference evidence="7 8" key="1">
    <citation type="submission" date="2021-06" db="EMBL/GenBank/DDBJ databases">
        <title>Caerostris extrusa draft genome.</title>
        <authorList>
            <person name="Kono N."/>
            <person name="Arakawa K."/>
        </authorList>
    </citation>
    <scope>NUCLEOTIDE SEQUENCE [LARGE SCALE GENOMIC DNA]</scope>
</reference>
<keyword evidence="4 7" id="KW-0675">Receptor</keyword>
<evidence type="ECO:0000256" key="1">
    <source>
        <dbReference type="ARBA" id="ARBA00004651"/>
    </source>
</evidence>
<evidence type="ECO:0000256" key="3">
    <source>
        <dbReference type="ARBA" id="ARBA00023040"/>
    </source>
</evidence>
<keyword evidence="2" id="KW-1003">Cell membrane</keyword>
<proteinExistence type="predicted"/>
<organism evidence="7 8">
    <name type="scientific">Caerostris extrusa</name>
    <name type="common">Bark spider</name>
    <name type="synonym">Caerostris bankana</name>
    <dbReference type="NCBI Taxonomy" id="172846"/>
    <lineage>
        <taxon>Eukaryota</taxon>
        <taxon>Metazoa</taxon>
        <taxon>Ecdysozoa</taxon>
        <taxon>Arthropoda</taxon>
        <taxon>Chelicerata</taxon>
        <taxon>Arachnida</taxon>
        <taxon>Araneae</taxon>
        <taxon>Araneomorphae</taxon>
        <taxon>Entelegynae</taxon>
        <taxon>Araneoidea</taxon>
        <taxon>Araneidae</taxon>
        <taxon>Caerostris</taxon>
    </lineage>
</organism>
<evidence type="ECO:0000256" key="6">
    <source>
        <dbReference type="SAM" id="Phobius"/>
    </source>
</evidence>
<accession>A0AAV4UTY5</accession>
<comment type="caution">
    <text evidence="7">The sequence shown here is derived from an EMBL/GenBank/DDBJ whole genome shotgun (WGS) entry which is preliminary data.</text>
</comment>
<protein>
    <submittedName>
        <fullName evidence="7">Tachykinin-like peptides receptor 99D</fullName>
    </submittedName>
</protein>
<dbReference type="GO" id="GO:0004995">
    <property type="term" value="F:tachykinin receptor activity"/>
    <property type="evidence" value="ECO:0007669"/>
    <property type="project" value="InterPro"/>
</dbReference>
<dbReference type="PANTHER" id="PTHR46925">
    <property type="entry name" value="G-PROTEIN COUPLED RECEPTOR TKR-1-RELATED"/>
    <property type="match status" value="1"/>
</dbReference>
<dbReference type="EMBL" id="BPLR01013458">
    <property type="protein sequence ID" value="GIY61360.1"/>
    <property type="molecule type" value="Genomic_DNA"/>
</dbReference>
<comment type="subcellular location">
    <subcellularLocation>
        <location evidence="1">Cell membrane</location>
        <topology evidence="1">Multi-pass membrane protein</topology>
    </subcellularLocation>
</comment>
<dbReference type="AlphaFoldDB" id="A0AAV4UTY5"/>
<keyword evidence="6" id="KW-0472">Membrane</keyword>
<keyword evidence="5" id="KW-0807">Transducer</keyword>
<evidence type="ECO:0000256" key="2">
    <source>
        <dbReference type="ARBA" id="ARBA00022475"/>
    </source>
</evidence>
<dbReference type="Gene3D" id="1.20.1070.10">
    <property type="entry name" value="Rhodopsin 7-helix transmembrane proteins"/>
    <property type="match status" value="1"/>
</dbReference>
<sequence length="103" mass="12000">MHPLKPRMSRTTTLNITVWIWIFSVILSFPNLLYSVTRIETFVNGDHRVICYMEWPDGPMTQSDDEYIKEDLVFAEEGVKQGFTHPTFLKINECLKPGDGTQY</sequence>
<evidence type="ECO:0000313" key="7">
    <source>
        <dbReference type="EMBL" id="GIY61360.1"/>
    </source>
</evidence>
<evidence type="ECO:0000313" key="8">
    <source>
        <dbReference type="Proteomes" id="UP001054945"/>
    </source>
</evidence>
<gene>
    <name evidence="7" type="primary">TkR99D_5</name>
    <name evidence="7" type="ORF">CEXT_131261</name>
</gene>
<dbReference type="GO" id="GO:0005886">
    <property type="term" value="C:plasma membrane"/>
    <property type="evidence" value="ECO:0007669"/>
    <property type="project" value="UniProtKB-SubCell"/>
</dbReference>
<keyword evidence="6" id="KW-0812">Transmembrane</keyword>
<keyword evidence="8" id="KW-1185">Reference proteome</keyword>
<name>A0AAV4UTY5_CAEEX</name>
<keyword evidence="3" id="KW-0297">G-protein coupled receptor</keyword>